<dbReference type="EMBL" id="LSRQ01003421">
    <property type="protein sequence ID" value="OAY71574.1"/>
    <property type="molecule type" value="Genomic_DNA"/>
</dbReference>
<keyword evidence="8" id="KW-0663">Pyridoxal phosphate</keyword>
<evidence type="ECO:0000313" key="13">
    <source>
        <dbReference type="Proteomes" id="UP000092600"/>
    </source>
</evidence>
<keyword evidence="7" id="KW-0808">Transferase</keyword>
<dbReference type="GO" id="GO:0030170">
    <property type="term" value="F:pyridoxal phosphate binding"/>
    <property type="evidence" value="ECO:0007669"/>
    <property type="project" value="InterPro"/>
</dbReference>
<evidence type="ECO:0000313" key="12">
    <source>
        <dbReference type="EMBL" id="OAY71574.1"/>
    </source>
</evidence>
<evidence type="ECO:0000256" key="9">
    <source>
        <dbReference type="ARBA" id="ARBA00022919"/>
    </source>
</evidence>
<dbReference type="Gene3D" id="3.40.640.10">
    <property type="entry name" value="Type I PLP-dependent aspartate aminotransferase-like (Major domain)"/>
    <property type="match status" value="2"/>
</dbReference>
<comment type="caution">
    <text evidence="12">The sequence shown here is derived from an EMBL/GenBank/DDBJ whole genome shotgun (WGS) entry which is preliminary data.</text>
</comment>
<comment type="cofactor">
    <cofactor evidence="1">
        <name>pyridoxal 5'-phosphate</name>
        <dbReference type="ChEBI" id="CHEBI:597326"/>
    </cofactor>
</comment>
<dbReference type="PANTHER" id="PTHR13693">
    <property type="entry name" value="CLASS II AMINOTRANSFERASE/8-AMINO-7-OXONONANOATE SYNTHASE"/>
    <property type="match status" value="1"/>
</dbReference>
<evidence type="ECO:0000256" key="6">
    <source>
        <dbReference type="ARBA" id="ARBA00013220"/>
    </source>
</evidence>
<dbReference type="PANTHER" id="PTHR13693:SF77">
    <property type="entry name" value="8-AMINO-7-OXONONANOATE SYNTHASE"/>
    <property type="match status" value="1"/>
</dbReference>
<evidence type="ECO:0000256" key="4">
    <source>
        <dbReference type="ARBA" id="ARBA00004991"/>
    </source>
</evidence>
<evidence type="ECO:0000256" key="5">
    <source>
        <dbReference type="ARBA" id="ARBA00010008"/>
    </source>
</evidence>
<dbReference type="GO" id="GO:0009102">
    <property type="term" value="P:biotin biosynthetic process"/>
    <property type="evidence" value="ECO:0007669"/>
    <property type="project" value="TreeGrafter"/>
</dbReference>
<comment type="subcellular location">
    <subcellularLocation>
        <location evidence="2">Endoplasmic reticulum membrane</location>
        <topology evidence="2">Single-pass membrane protein</topology>
    </subcellularLocation>
</comment>
<evidence type="ECO:0000256" key="3">
    <source>
        <dbReference type="ARBA" id="ARBA00004760"/>
    </source>
</evidence>
<protein>
    <recommendedName>
        <fullName evidence="6">serine C-palmitoyltransferase</fullName>
        <ecNumber evidence="6">2.3.1.50</ecNumber>
    </recommendedName>
</protein>
<gene>
    <name evidence="12" type="ORF">ACMD2_08507</name>
</gene>
<organism evidence="12 13">
    <name type="scientific">Ananas comosus</name>
    <name type="common">Pineapple</name>
    <name type="synonym">Ananas ananas</name>
    <dbReference type="NCBI Taxonomy" id="4615"/>
    <lineage>
        <taxon>Eukaryota</taxon>
        <taxon>Viridiplantae</taxon>
        <taxon>Streptophyta</taxon>
        <taxon>Embryophyta</taxon>
        <taxon>Tracheophyta</taxon>
        <taxon>Spermatophyta</taxon>
        <taxon>Magnoliopsida</taxon>
        <taxon>Liliopsida</taxon>
        <taxon>Poales</taxon>
        <taxon>Bromeliaceae</taxon>
        <taxon>Bromelioideae</taxon>
        <taxon>Ananas</taxon>
    </lineage>
</organism>
<dbReference type="Gene3D" id="3.90.1150.10">
    <property type="entry name" value="Aspartate Aminotransferase, domain 1"/>
    <property type="match status" value="1"/>
</dbReference>
<feature type="domain" description="Aminotransferase class I/classII large" evidence="11">
    <location>
        <begin position="580"/>
        <end position="811"/>
    </location>
</feature>
<dbReference type="InterPro" id="IPR050087">
    <property type="entry name" value="AON_synthase_class-II"/>
</dbReference>
<keyword evidence="9" id="KW-0443">Lipid metabolism</keyword>
<dbReference type="Proteomes" id="UP000092600">
    <property type="component" value="Unassembled WGS sequence"/>
</dbReference>
<evidence type="ECO:0000259" key="11">
    <source>
        <dbReference type="Pfam" id="PF00155"/>
    </source>
</evidence>
<keyword evidence="9" id="KW-0746">Sphingolipid metabolism</keyword>
<comment type="pathway">
    <text evidence="4">Sphingolipid metabolism.</text>
</comment>
<evidence type="ECO:0000256" key="10">
    <source>
        <dbReference type="ARBA" id="ARBA00048528"/>
    </source>
</evidence>
<dbReference type="Pfam" id="PF00155">
    <property type="entry name" value="Aminotran_1_2"/>
    <property type="match status" value="2"/>
</dbReference>
<dbReference type="InterPro" id="IPR015421">
    <property type="entry name" value="PyrdxlP-dep_Trfase_major"/>
</dbReference>
<accession>A0A199V3E2</accession>
<reference evidence="12 13" key="1">
    <citation type="journal article" date="2016" name="DNA Res.">
        <title>The draft genome of MD-2 pineapple using hybrid error correction of long reads.</title>
        <authorList>
            <person name="Redwan R.M."/>
            <person name="Saidin A."/>
            <person name="Kumar S.V."/>
        </authorList>
    </citation>
    <scope>NUCLEOTIDE SEQUENCE [LARGE SCALE GENOMIC DNA]</scope>
    <source>
        <strain evidence="13">cv. MD2</strain>
        <tissue evidence="12">Leaf</tissue>
    </source>
</reference>
<dbReference type="InterPro" id="IPR015424">
    <property type="entry name" value="PyrdxlP-dep_Trfase"/>
</dbReference>
<feature type="domain" description="Aminotransferase class I/classII large" evidence="11">
    <location>
        <begin position="90"/>
        <end position="482"/>
    </location>
</feature>
<sequence>MSLWDRWVDAALSELSSKKLLRSTRPISLPSLTPAANPSLEIETFDGPGPWDRSSVEVQIDEPTFREWLSELPFDGVEGIGEDENVGGGKMLLFSGNDYLGLSSHPAVRSAAAKAAREVGMGPRGSALICGYTNYHKQLEISLANLKKKEDCVLCPTGFAANLAFMTALGSISSLLSLRRTPSDDERVAIFSDALNHASIIDGIRLAEKQQGTKVFVYRHCDMAHLDSLLSCCTLRRKVVITDRYVLPAKDDQATDMAYPPISQSDLIGGEFFTKRSSPLLLCSLFSMDGDFAPLPELVALRRKHGFLLAIDDAHATLVCGESGGGAAEIYECEDEVDICIGTLSKAAGCNGGFIACSNTWKQLIQSRGRAFIFSTSLAVPIAAASHAAISVARKEKWRRSAIWSRVKEFNSLTRLSITSPIISLVIGSEEAALRASRHMLRSGFHVTAIRPPTVAPNSCRLRITLTAAHTTEDIKRLAAALSPWISAPVLDHSSSIWDRWVEAAYSKLASTRLYRSDLRPFSLHALTPAEVDTFDGPGPWDRMAVEVRIDEATLRQWLAELPSSDNEAIGEEEKISGNMLLFSGNDYLGLTSHLAVRKAAAKAARNYGMGPRGSPLVCGQTDYHTLLEASLANLSKKEECVLCPTGFSANMSFISALGSISSLLALRRMPSDNDKIAIFSDALNHASIIDGIRVAERQQEVQLFIYRHRDMSHLDSILSHCPMEKKVVITDSLFSMDGVFAPMPELVALRKKHGFLLVIDDAHGTLVCGENGGGVAELFECQNEVDICIGSLSKAVGCLGGFIACSKIWKQLILPKGAHVPSLIVARKEKWRRSALWSQVREFNSLTQHNASSPIISLVLGSEAAAIRAARHMLSSGFHVIAIRPPQVPPNSCRLRVSLSASHSSADIERLIAALSSCIKFPLFGNNDRAVSKL</sequence>
<dbReference type="STRING" id="4615.A0A199V3E2"/>
<comment type="catalytic activity">
    <reaction evidence="10">
        <text>L-serine + hexadecanoyl-CoA + H(+) = 3-oxosphinganine + CO2 + CoA</text>
        <dbReference type="Rhea" id="RHEA:14761"/>
        <dbReference type="ChEBI" id="CHEBI:15378"/>
        <dbReference type="ChEBI" id="CHEBI:16526"/>
        <dbReference type="ChEBI" id="CHEBI:33384"/>
        <dbReference type="ChEBI" id="CHEBI:57287"/>
        <dbReference type="ChEBI" id="CHEBI:57379"/>
        <dbReference type="ChEBI" id="CHEBI:58299"/>
        <dbReference type="EC" id="2.3.1.50"/>
    </reaction>
</comment>
<dbReference type="AlphaFoldDB" id="A0A199V3E2"/>
<dbReference type="SUPFAM" id="SSF53383">
    <property type="entry name" value="PLP-dependent transferases"/>
    <property type="match status" value="3"/>
</dbReference>
<evidence type="ECO:0000256" key="7">
    <source>
        <dbReference type="ARBA" id="ARBA00022679"/>
    </source>
</evidence>
<dbReference type="GO" id="GO:0006665">
    <property type="term" value="P:sphingolipid metabolic process"/>
    <property type="evidence" value="ECO:0007669"/>
    <property type="project" value="UniProtKB-KW"/>
</dbReference>
<dbReference type="InterPro" id="IPR015422">
    <property type="entry name" value="PyrdxlP-dep_Trfase_small"/>
</dbReference>
<comment type="similarity">
    <text evidence="5">Belongs to the class-II pyridoxal-phosphate-dependent aminotransferase family. BioF subfamily.</text>
</comment>
<evidence type="ECO:0000256" key="8">
    <source>
        <dbReference type="ARBA" id="ARBA00022898"/>
    </source>
</evidence>
<dbReference type="GO" id="GO:0004758">
    <property type="term" value="F:serine C-palmitoyltransferase activity"/>
    <property type="evidence" value="ECO:0007669"/>
    <property type="project" value="UniProtKB-EC"/>
</dbReference>
<dbReference type="GO" id="GO:0005789">
    <property type="term" value="C:endoplasmic reticulum membrane"/>
    <property type="evidence" value="ECO:0007669"/>
    <property type="project" value="UniProtKB-SubCell"/>
</dbReference>
<evidence type="ECO:0000256" key="1">
    <source>
        <dbReference type="ARBA" id="ARBA00001933"/>
    </source>
</evidence>
<proteinExistence type="inferred from homology"/>
<dbReference type="EC" id="2.3.1.50" evidence="6"/>
<name>A0A199V3E2_ANACO</name>
<comment type="pathway">
    <text evidence="3">Lipid metabolism; sphingolipid metabolism.</text>
</comment>
<evidence type="ECO:0000256" key="2">
    <source>
        <dbReference type="ARBA" id="ARBA00004389"/>
    </source>
</evidence>
<dbReference type="InterPro" id="IPR004839">
    <property type="entry name" value="Aminotransferase_I/II_large"/>
</dbReference>